<accession>A0ABS5T4P8</accession>
<dbReference type="EMBL" id="JABBFO010000006">
    <property type="protein sequence ID" value="MBT0727324.1"/>
    <property type="molecule type" value="Genomic_DNA"/>
</dbReference>
<evidence type="ECO:0000313" key="2">
    <source>
        <dbReference type="EMBL" id="MBT0727324.1"/>
    </source>
</evidence>
<name>A0ABS5T4P8_9GAMM</name>
<dbReference type="Proteomes" id="UP000786875">
    <property type="component" value="Unassembled WGS sequence"/>
</dbReference>
<protein>
    <submittedName>
        <fullName evidence="2">Uncharacterized protein</fullName>
    </submittedName>
</protein>
<keyword evidence="1" id="KW-1133">Transmembrane helix</keyword>
<keyword evidence="1" id="KW-0812">Transmembrane</keyword>
<reference evidence="2 3" key="1">
    <citation type="submission" date="2020-04" db="EMBL/GenBank/DDBJ databases">
        <title>Genome sequencing of Rosenbergiella species.</title>
        <authorList>
            <person name="Alvarez-Perez S."/>
            <person name="Lievens B."/>
        </authorList>
    </citation>
    <scope>NUCLEOTIDE SEQUENCE [LARGE SCALE GENOMIC DNA]</scope>
    <source>
        <strain evidence="2 3">CdVSA20.1</strain>
    </source>
</reference>
<evidence type="ECO:0000313" key="3">
    <source>
        <dbReference type="Proteomes" id="UP000786875"/>
    </source>
</evidence>
<evidence type="ECO:0000256" key="1">
    <source>
        <dbReference type="SAM" id="Phobius"/>
    </source>
</evidence>
<sequence length="104" mass="12270">MSKVNLLNWRRKKLIQRTRRVIVAGILLIGLLGISTYITFLYHQTQIGDLRMTNALSQELAKTLVQRIHQQQSLLEQIDFQNVERKRIEQVQHELATYSFFFNG</sequence>
<gene>
    <name evidence="2" type="ORF">HGT73_07985</name>
</gene>
<keyword evidence="1" id="KW-0472">Membrane</keyword>
<keyword evidence="3" id="KW-1185">Reference proteome</keyword>
<proteinExistence type="predicted"/>
<feature type="transmembrane region" description="Helical" evidence="1">
    <location>
        <begin position="21"/>
        <end position="42"/>
    </location>
</feature>
<dbReference type="RefSeq" id="WP_214213393.1">
    <property type="nucleotide sequence ID" value="NZ_JABBFO010000006.1"/>
</dbReference>
<comment type="caution">
    <text evidence="2">The sequence shown here is derived from an EMBL/GenBank/DDBJ whole genome shotgun (WGS) entry which is preliminary data.</text>
</comment>
<organism evidence="2 3">
    <name type="scientific">Rosenbergiella australiborealis</name>
    <dbReference type="NCBI Taxonomy" id="1544696"/>
    <lineage>
        <taxon>Bacteria</taxon>
        <taxon>Pseudomonadati</taxon>
        <taxon>Pseudomonadota</taxon>
        <taxon>Gammaproteobacteria</taxon>
        <taxon>Enterobacterales</taxon>
        <taxon>Erwiniaceae</taxon>
        <taxon>Rosenbergiella</taxon>
    </lineage>
</organism>